<reference evidence="1" key="1">
    <citation type="submission" date="2019-10" db="EMBL/GenBank/DDBJ databases">
        <title>Draft genome sequence of Panacibacter sp. KCS-6.</title>
        <authorList>
            <person name="Yim K.J."/>
        </authorList>
    </citation>
    <scope>NUCLEOTIDE SEQUENCE</scope>
    <source>
        <strain evidence="1">KCS-6</strain>
    </source>
</reference>
<dbReference type="AlphaFoldDB" id="A0A8J8JW45"/>
<comment type="caution">
    <text evidence="1">The sequence shown here is derived from an EMBL/GenBank/DDBJ whole genome shotgun (WGS) entry which is preliminary data.</text>
</comment>
<keyword evidence="2" id="KW-1185">Reference proteome</keyword>
<sequence>MEAISNKLRDFSGQNIYVGMDVHHKSWKVHIYSDEFELKSLSQEPDVDRLCNYLCHCWSPDQQYPIPPY</sequence>
<name>A0A8J8JW45_9BACT</name>
<evidence type="ECO:0000313" key="2">
    <source>
        <dbReference type="Proteomes" id="UP000598971"/>
    </source>
</evidence>
<dbReference type="Proteomes" id="UP000598971">
    <property type="component" value="Unassembled WGS sequence"/>
</dbReference>
<dbReference type="EMBL" id="WHPF01000003">
    <property type="protein sequence ID" value="NNV54936.1"/>
    <property type="molecule type" value="Genomic_DNA"/>
</dbReference>
<dbReference type="RefSeq" id="WP_171606850.1">
    <property type="nucleotide sequence ID" value="NZ_WHPF01000003.1"/>
</dbReference>
<evidence type="ECO:0000313" key="1">
    <source>
        <dbReference type="EMBL" id="NNV54936.1"/>
    </source>
</evidence>
<proteinExistence type="predicted"/>
<gene>
    <name evidence="1" type="ORF">GD597_05645</name>
</gene>
<accession>A0A8J8JW45</accession>
<protein>
    <submittedName>
        <fullName evidence="1">Uncharacterized protein</fullName>
    </submittedName>
</protein>
<organism evidence="1 2">
    <name type="scientific">Limnovirga soli</name>
    <dbReference type="NCBI Taxonomy" id="2656915"/>
    <lineage>
        <taxon>Bacteria</taxon>
        <taxon>Pseudomonadati</taxon>
        <taxon>Bacteroidota</taxon>
        <taxon>Chitinophagia</taxon>
        <taxon>Chitinophagales</taxon>
        <taxon>Chitinophagaceae</taxon>
        <taxon>Limnovirga</taxon>
    </lineage>
</organism>